<dbReference type="AlphaFoldDB" id="A0A2A4JEZ7"/>
<sequence>MEVSTKYRIEPFCGKNFATWAFRIKSILKENECLKAIENKEFANDANNGKTESKAQALLIAGDHMLEIERIFDELEGAEVKLSEEEKDKKDRTVQVKETPEEEITSKDMTTDSEDEEITGEAATDEDEDMATTGREDKLMRIGQVTTAVHF</sequence>
<comment type="caution">
    <text evidence="2">The sequence shown here is derived from an EMBL/GenBank/DDBJ whole genome shotgun (WGS) entry which is preliminary data.</text>
</comment>
<dbReference type="EMBL" id="NWSH01001635">
    <property type="protein sequence ID" value="PCG70627.1"/>
    <property type="molecule type" value="Genomic_DNA"/>
</dbReference>
<proteinExistence type="predicted"/>
<name>A0A2A4JEZ7_HELVI</name>
<evidence type="ECO:0000313" key="2">
    <source>
        <dbReference type="EMBL" id="PCG70627.1"/>
    </source>
</evidence>
<organism evidence="2">
    <name type="scientific">Heliothis virescens</name>
    <name type="common">Tobacco budworm moth</name>
    <dbReference type="NCBI Taxonomy" id="7102"/>
    <lineage>
        <taxon>Eukaryota</taxon>
        <taxon>Metazoa</taxon>
        <taxon>Ecdysozoa</taxon>
        <taxon>Arthropoda</taxon>
        <taxon>Hexapoda</taxon>
        <taxon>Insecta</taxon>
        <taxon>Pterygota</taxon>
        <taxon>Neoptera</taxon>
        <taxon>Endopterygota</taxon>
        <taxon>Lepidoptera</taxon>
        <taxon>Glossata</taxon>
        <taxon>Ditrysia</taxon>
        <taxon>Noctuoidea</taxon>
        <taxon>Noctuidae</taxon>
        <taxon>Heliothinae</taxon>
        <taxon>Heliothis</taxon>
    </lineage>
</organism>
<reference evidence="2" key="1">
    <citation type="submission" date="2017-09" db="EMBL/GenBank/DDBJ databases">
        <title>Contemporary evolution of a Lepidopteran species, Heliothis virescens, in response to modern agricultural practices.</title>
        <authorList>
            <person name="Fritz M.L."/>
            <person name="Deyonke A.M."/>
            <person name="Papanicolaou A."/>
            <person name="Micinski S."/>
            <person name="Westbrook J."/>
            <person name="Gould F."/>
        </authorList>
    </citation>
    <scope>NUCLEOTIDE SEQUENCE [LARGE SCALE GENOMIC DNA]</scope>
    <source>
        <strain evidence="2">HvINT-</strain>
        <tissue evidence="2">Whole body</tissue>
    </source>
</reference>
<feature type="compositionally biased region" description="Acidic residues" evidence="1">
    <location>
        <begin position="111"/>
        <end position="130"/>
    </location>
</feature>
<feature type="region of interest" description="Disordered" evidence="1">
    <location>
        <begin position="82"/>
        <end position="136"/>
    </location>
</feature>
<feature type="compositionally biased region" description="Basic and acidic residues" evidence="1">
    <location>
        <begin position="82"/>
        <end position="110"/>
    </location>
</feature>
<accession>A0A2A4JEZ7</accession>
<evidence type="ECO:0000256" key="1">
    <source>
        <dbReference type="SAM" id="MobiDB-lite"/>
    </source>
</evidence>
<gene>
    <name evidence="2" type="ORF">B5V51_2762</name>
</gene>
<protein>
    <submittedName>
        <fullName evidence="2">Uncharacterized protein</fullName>
    </submittedName>
</protein>